<dbReference type="InterPro" id="IPR011761">
    <property type="entry name" value="ATP-grasp"/>
</dbReference>
<dbReference type="KEGG" id="rue:DT065_04595"/>
<evidence type="ECO:0000256" key="2">
    <source>
        <dbReference type="ARBA" id="ARBA00022598"/>
    </source>
</evidence>
<dbReference type="AlphaFoldDB" id="A0A345BWN9"/>
<dbReference type="InterPro" id="IPR011764">
    <property type="entry name" value="Biotin_carboxylation_dom"/>
</dbReference>
<dbReference type="OrthoDB" id="9803706at2"/>
<protein>
    <recommendedName>
        <fullName evidence="1">biotin carboxylase</fullName>
        <ecNumber evidence="1">6.3.4.14</ecNumber>
    </recommendedName>
</protein>
<dbReference type="PROSITE" id="PS50975">
    <property type="entry name" value="ATP_GRASP"/>
    <property type="match status" value="1"/>
</dbReference>
<evidence type="ECO:0000259" key="7">
    <source>
        <dbReference type="PROSITE" id="PS50975"/>
    </source>
</evidence>
<dbReference type="PROSITE" id="PS00866">
    <property type="entry name" value="CPSASE_1"/>
    <property type="match status" value="1"/>
</dbReference>
<dbReference type="Pfam" id="PF02786">
    <property type="entry name" value="CPSase_L_D2"/>
    <property type="match status" value="1"/>
</dbReference>
<keyword evidence="2" id="KW-0436">Ligase</keyword>
<dbReference type="SMART" id="SM00878">
    <property type="entry name" value="Biotin_carb_C"/>
    <property type="match status" value="1"/>
</dbReference>
<gene>
    <name evidence="9" type="ORF">DT065_04595</name>
</gene>
<reference evidence="9 10" key="1">
    <citation type="journal article" date="2018" name="J. Microbiol.">
        <title>Salicibibacter kimchii gen. nov., sp. nov., a moderately halophilic and alkalitolerant bacterium in the family Bacillaceae, isolated from kimchi.</title>
        <authorList>
            <person name="Jang J.Y."/>
            <person name="Oh Y.J."/>
            <person name="Lim S.K."/>
            <person name="Park H.K."/>
            <person name="Lee C."/>
            <person name="Kim J.Y."/>
            <person name="Lee M.A."/>
            <person name="Choi H.J."/>
        </authorList>
    </citation>
    <scope>NUCLEOTIDE SEQUENCE [LARGE SCALE GENOMIC DNA]</scope>
    <source>
        <strain evidence="9 10">NKC1-1</strain>
    </source>
</reference>
<dbReference type="GO" id="GO:0004075">
    <property type="term" value="F:biotin carboxylase activity"/>
    <property type="evidence" value="ECO:0007669"/>
    <property type="project" value="UniProtKB-EC"/>
</dbReference>
<keyword evidence="10" id="KW-1185">Reference proteome</keyword>
<name>A0A345BWN9_9BACI</name>
<dbReference type="InterPro" id="IPR050856">
    <property type="entry name" value="Biotin_carboxylase_complex"/>
</dbReference>
<accession>A0A345BWN9</accession>
<feature type="domain" description="Biotin carboxylation" evidence="8">
    <location>
        <begin position="1"/>
        <end position="446"/>
    </location>
</feature>
<dbReference type="PANTHER" id="PTHR18866">
    <property type="entry name" value="CARBOXYLASE:PYRUVATE/ACETYL-COA/PROPIONYL-COA CARBOXYLASE"/>
    <property type="match status" value="1"/>
</dbReference>
<dbReference type="Proteomes" id="UP000252100">
    <property type="component" value="Chromosome"/>
</dbReference>
<sequence length="455" mass="50436">MFKKVLVANRGAIAARIIRALKELNVSIVAVYSEADKNLSYLDLADEAYGLGGSSAKDSYLNQALLIDIIKRSGTDAVHPGYGFLSENTAFASKLEDIGVHFIGPSSALINLMGDKNRARQKMSEFSMPVGKGSGVLSDDEKEIKNAAKEIGYPVLVKPANGGGGIGMFPVYSEEKLLDMVKKAKGIAEKYFSDQNVYLEKYFEKPRHVEFQILADANNNVMHLYERDCSIQRRHQKIIEESPAPNIPEGEILEIAGKVQKSVQSLGYDNVGTVEMLRGQDGSYSFLEMNTRLQVEHAVTEEVLNIDLVKAQVLSAAGVALNDIVPNDTHRTGHAIEVRIYAEDPITFYPAPGTLKQYKLPEVEGIRVETGFKEGNDITPYYDPMIAKIIAHDETRKDAITKLVSYLETIIIEGVKTNIPFLIFTLESEEFLNGDIDTDLANVLVERMKKEKQLQ</sequence>
<dbReference type="SUPFAM" id="SSF51246">
    <property type="entry name" value="Rudiment single hybrid motif"/>
    <property type="match status" value="1"/>
</dbReference>
<dbReference type="InterPro" id="IPR005479">
    <property type="entry name" value="CPAse_ATP-bd"/>
</dbReference>
<proteinExistence type="predicted"/>
<evidence type="ECO:0000259" key="8">
    <source>
        <dbReference type="PROSITE" id="PS50979"/>
    </source>
</evidence>
<dbReference type="PROSITE" id="PS00867">
    <property type="entry name" value="CPSASE_2"/>
    <property type="match status" value="1"/>
</dbReference>
<dbReference type="InterPro" id="IPR005482">
    <property type="entry name" value="Biotin_COase_C"/>
</dbReference>
<evidence type="ECO:0000313" key="9">
    <source>
        <dbReference type="EMBL" id="AXF55370.1"/>
    </source>
</evidence>
<dbReference type="GO" id="GO:0046872">
    <property type="term" value="F:metal ion binding"/>
    <property type="evidence" value="ECO:0007669"/>
    <property type="project" value="InterPro"/>
</dbReference>
<evidence type="ECO:0000313" key="10">
    <source>
        <dbReference type="Proteomes" id="UP000252100"/>
    </source>
</evidence>
<dbReference type="Gene3D" id="3.30.470.20">
    <property type="entry name" value="ATP-grasp fold, B domain"/>
    <property type="match status" value="1"/>
</dbReference>
<dbReference type="EC" id="6.3.4.14" evidence="1"/>
<feature type="domain" description="ATP-grasp" evidence="7">
    <location>
        <begin position="120"/>
        <end position="317"/>
    </location>
</feature>
<dbReference type="SUPFAM" id="SSF56059">
    <property type="entry name" value="Glutathione synthetase ATP-binding domain-like"/>
    <property type="match status" value="1"/>
</dbReference>
<evidence type="ECO:0000256" key="5">
    <source>
        <dbReference type="ARBA" id="ARBA00023267"/>
    </source>
</evidence>
<evidence type="ECO:0000256" key="4">
    <source>
        <dbReference type="ARBA" id="ARBA00022840"/>
    </source>
</evidence>
<dbReference type="SUPFAM" id="SSF52440">
    <property type="entry name" value="PreATP-grasp domain"/>
    <property type="match status" value="1"/>
</dbReference>
<dbReference type="InterPro" id="IPR011054">
    <property type="entry name" value="Rudment_hybrid_motif"/>
</dbReference>
<keyword evidence="3 6" id="KW-0547">Nucleotide-binding</keyword>
<dbReference type="GO" id="GO:0005524">
    <property type="term" value="F:ATP binding"/>
    <property type="evidence" value="ECO:0007669"/>
    <property type="project" value="UniProtKB-UniRule"/>
</dbReference>
<dbReference type="Pfam" id="PF02785">
    <property type="entry name" value="Biotin_carb_C"/>
    <property type="match status" value="1"/>
</dbReference>
<dbReference type="RefSeq" id="WP_114371299.1">
    <property type="nucleotide sequence ID" value="NZ_CP031092.1"/>
</dbReference>
<organism evidence="9 10">
    <name type="scientific">Salicibibacter kimchii</name>
    <dbReference type="NCBI Taxonomy" id="2099786"/>
    <lineage>
        <taxon>Bacteria</taxon>
        <taxon>Bacillati</taxon>
        <taxon>Bacillota</taxon>
        <taxon>Bacilli</taxon>
        <taxon>Bacillales</taxon>
        <taxon>Bacillaceae</taxon>
        <taxon>Salicibibacter</taxon>
    </lineage>
</organism>
<keyword evidence="4 6" id="KW-0067">ATP-binding</keyword>
<dbReference type="PANTHER" id="PTHR18866:SF33">
    <property type="entry name" value="METHYLCROTONOYL-COA CARBOXYLASE SUBUNIT ALPHA, MITOCHONDRIAL-RELATED"/>
    <property type="match status" value="1"/>
</dbReference>
<dbReference type="PROSITE" id="PS50979">
    <property type="entry name" value="BC"/>
    <property type="match status" value="1"/>
</dbReference>
<evidence type="ECO:0000256" key="3">
    <source>
        <dbReference type="ARBA" id="ARBA00022741"/>
    </source>
</evidence>
<evidence type="ECO:0000256" key="6">
    <source>
        <dbReference type="PROSITE-ProRule" id="PRU00409"/>
    </source>
</evidence>
<dbReference type="InterPro" id="IPR016185">
    <property type="entry name" value="PreATP-grasp_dom_sf"/>
</dbReference>
<keyword evidence="5" id="KW-0092">Biotin</keyword>
<evidence type="ECO:0000256" key="1">
    <source>
        <dbReference type="ARBA" id="ARBA00013263"/>
    </source>
</evidence>
<dbReference type="Pfam" id="PF00289">
    <property type="entry name" value="Biotin_carb_N"/>
    <property type="match status" value="1"/>
</dbReference>
<dbReference type="InterPro" id="IPR005481">
    <property type="entry name" value="BC-like_N"/>
</dbReference>
<dbReference type="EMBL" id="CP031092">
    <property type="protein sequence ID" value="AXF55370.1"/>
    <property type="molecule type" value="Genomic_DNA"/>
</dbReference>